<proteinExistence type="predicted"/>
<dbReference type="InterPro" id="IPR003599">
    <property type="entry name" value="Ig_sub"/>
</dbReference>
<dbReference type="InterPro" id="IPR013783">
    <property type="entry name" value="Ig-like_fold"/>
</dbReference>
<reference evidence="15" key="1">
    <citation type="submission" date="2011-03" db="EMBL/GenBank/DDBJ databases">
        <title>Version 3 of the genome sequence of Otolemur garnettii (Bushbaby).</title>
        <authorList>
            <consortium name="The Broad Institute Genome Sequencing Platform"/>
            <person name="Di Palma F."/>
            <person name="Johnson J."/>
            <person name="Lander E.S."/>
            <person name="Lindblad-Toh K."/>
            <person name="Jaffe D.B."/>
            <person name="Gnerre S."/>
            <person name="MacCallum I."/>
            <person name="Przybylski D."/>
            <person name="Ribeiro F.J."/>
            <person name="Burton J.N."/>
            <person name="Walker B.J."/>
            <person name="Sharpe T."/>
            <person name="Hall G."/>
        </authorList>
    </citation>
    <scope>NUCLEOTIDE SEQUENCE [LARGE SCALE GENOMIC DNA]</scope>
</reference>
<keyword evidence="5" id="KW-0677">Repeat</keyword>
<evidence type="ECO:0000259" key="13">
    <source>
        <dbReference type="PROSITE" id="PS50835"/>
    </source>
</evidence>
<dbReference type="InParanoid" id="H0XYB9"/>
<evidence type="ECO:0000256" key="8">
    <source>
        <dbReference type="ARBA" id="ARBA00023157"/>
    </source>
</evidence>
<dbReference type="InterPro" id="IPR036179">
    <property type="entry name" value="Ig-like_dom_sf"/>
</dbReference>
<dbReference type="InterPro" id="IPR050412">
    <property type="entry name" value="Ig-like_Receptors_ImmuneReg"/>
</dbReference>
<keyword evidence="8" id="KW-1015">Disulfide bond</keyword>
<dbReference type="EMBL" id="AAQR03181658">
    <property type="status" value="NOT_ANNOTATED_CDS"/>
    <property type="molecule type" value="Genomic_DNA"/>
</dbReference>
<dbReference type="OMA" id="FENNTPY"/>
<accession>H0XYB9</accession>
<evidence type="ECO:0000313" key="14">
    <source>
        <dbReference type="Ensembl" id="ENSOGAP00000021112.1"/>
    </source>
</evidence>
<keyword evidence="4 12" id="KW-0732">Signal</keyword>
<keyword evidence="10" id="KW-0393">Immunoglobulin domain</keyword>
<evidence type="ECO:0000256" key="9">
    <source>
        <dbReference type="ARBA" id="ARBA00023180"/>
    </source>
</evidence>
<feature type="signal peptide" evidence="12">
    <location>
        <begin position="1"/>
        <end position="23"/>
    </location>
</feature>
<feature type="compositionally biased region" description="Acidic residues" evidence="11">
    <location>
        <begin position="574"/>
        <end position="584"/>
    </location>
</feature>
<evidence type="ECO:0000313" key="15">
    <source>
        <dbReference type="Proteomes" id="UP000005225"/>
    </source>
</evidence>
<reference evidence="14" key="3">
    <citation type="submission" date="2025-09" db="UniProtKB">
        <authorList>
            <consortium name="Ensembl"/>
        </authorList>
    </citation>
    <scope>IDENTIFICATION</scope>
</reference>
<evidence type="ECO:0000256" key="11">
    <source>
        <dbReference type="SAM" id="MobiDB-lite"/>
    </source>
</evidence>
<feature type="domain" description="Ig-like" evidence="13">
    <location>
        <begin position="120"/>
        <end position="215"/>
    </location>
</feature>
<dbReference type="GO" id="GO:0005886">
    <property type="term" value="C:plasma membrane"/>
    <property type="evidence" value="ECO:0007669"/>
    <property type="project" value="UniProtKB-SubCell"/>
</dbReference>
<evidence type="ECO:0000256" key="12">
    <source>
        <dbReference type="SAM" id="SignalP"/>
    </source>
</evidence>
<feature type="chain" id="PRO_5003546194" description="Ig-like domain-containing protein" evidence="12">
    <location>
        <begin position="24"/>
        <end position="624"/>
    </location>
</feature>
<dbReference type="Pfam" id="PF00047">
    <property type="entry name" value="ig"/>
    <property type="match status" value="1"/>
</dbReference>
<evidence type="ECO:0000256" key="2">
    <source>
        <dbReference type="ARBA" id="ARBA00022475"/>
    </source>
</evidence>
<dbReference type="SUPFAM" id="SSF48726">
    <property type="entry name" value="Immunoglobulin"/>
    <property type="match status" value="4"/>
</dbReference>
<evidence type="ECO:0000256" key="10">
    <source>
        <dbReference type="ARBA" id="ARBA00023319"/>
    </source>
</evidence>
<dbReference type="SMART" id="SM00409">
    <property type="entry name" value="IG"/>
    <property type="match status" value="3"/>
</dbReference>
<dbReference type="GO" id="GO:0032396">
    <property type="term" value="F:inhibitory MHC class I receptor activity"/>
    <property type="evidence" value="ECO:0007669"/>
    <property type="project" value="TreeGrafter"/>
</dbReference>
<reference evidence="14" key="2">
    <citation type="submission" date="2025-08" db="UniProtKB">
        <authorList>
            <consortium name="Ensembl"/>
        </authorList>
    </citation>
    <scope>IDENTIFICATION</scope>
</reference>
<dbReference type="HOGENOM" id="CLU_021100_2_3_1"/>
<dbReference type="Proteomes" id="UP000005225">
    <property type="component" value="Unassembled WGS sequence"/>
</dbReference>
<dbReference type="Pfam" id="PF13895">
    <property type="entry name" value="Ig_2"/>
    <property type="match status" value="2"/>
</dbReference>
<keyword evidence="9" id="KW-0325">Glycoprotein</keyword>
<feature type="domain" description="Ig-like" evidence="13">
    <location>
        <begin position="27"/>
        <end position="110"/>
    </location>
</feature>
<dbReference type="InterPro" id="IPR007110">
    <property type="entry name" value="Ig-like_dom"/>
</dbReference>
<name>H0XYB9_OTOGA</name>
<feature type="compositionally biased region" description="Basic and acidic residues" evidence="11">
    <location>
        <begin position="557"/>
        <end position="573"/>
    </location>
</feature>
<dbReference type="InterPro" id="IPR003598">
    <property type="entry name" value="Ig_sub2"/>
</dbReference>
<dbReference type="AlphaFoldDB" id="H0XYB9"/>
<feature type="region of interest" description="Disordered" evidence="11">
    <location>
        <begin position="525"/>
        <end position="624"/>
    </location>
</feature>
<dbReference type="Ensembl" id="ENSOGAT00000026311.1">
    <property type="protein sequence ID" value="ENSOGAP00000021112.1"/>
    <property type="gene ID" value="ENSOGAG00000033644.1"/>
</dbReference>
<dbReference type="FunFam" id="2.60.40.10:FF:000049">
    <property type="entry name" value="Leukocyte immunoglobulin-like receptor subfamily B member 1"/>
    <property type="match status" value="4"/>
</dbReference>
<feature type="compositionally biased region" description="Polar residues" evidence="11">
    <location>
        <begin position="586"/>
        <end position="609"/>
    </location>
</feature>
<evidence type="ECO:0000256" key="3">
    <source>
        <dbReference type="ARBA" id="ARBA00022692"/>
    </source>
</evidence>
<dbReference type="GeneTree" id="ENSGT01100000263478"/>
<evidence type="ECO:0000256" key="1">
    <source>
        <dbReference type="ARBA" id="ARBA00004162"/>
    </source>
</evidence>
<sequence length="624" mass="68781">MTTILTALLCLGLSLGPKTCVQAGILPKLTLLAKPDSMISWGSPVTIWCEGTEYQLDKEGCLEPWDRKKPLEHENKAKFNISSITEHHAGQYHCCNYNSAGWSEPSDTLELVVTGFYGKPTLSALPTPVVTSGGSVTLKCASWPKFDKFILTKEGEKNLSWTRDSQQPFYGQFEALFPVGPVTPGHSWMFRCYGYHRNTPQLWSEPSDPLELLVSGVSGKPSLLAPQGPILAPGQNLTLQCRSDVGYNTFTLTQDEGRILTQRPGWQPQAGLSQADFPLGPVRGSHGGQYRCYGGYNLSSEWSAPSDPLDILISVGQLFHRIFISVQPGPVVASGENVTFVCQSHSLTDTFFLAKEGSINPPLRLRSKFGAGQYQAEFSMSPVTSAHGGTYRCYGSRRRSLYLLSLPSNPLELVVSERRRPRGASQVPSPSPITCIGKTTAQVLTPEVTCTQSPRRFLEALIRVSVAFTLLPFLSFPPPILVSGKHRLLVQREADPLGLQQRSSPASQVQEENLYAVMKDTHKEDGVELESQQSPHDMDPQGVMQGEASPPSPLSREFLDMQDRQMEGVRQVDREEDATSDDPQDVTYTQLHSLTLRQETPETPLSQEGDTPEKPRVYAALPVH</sequence>
<dbReference type="PANTHER" id="PTHR11738">
    <property type="entry name" value="MHC CLASS I NK CELL RECEPTOR"/>
    <property type="match status" value="1"/>
</dbReference>
<evidence type="ECO:0000256" key="6">
    <source>
        <dbReference type="ARBA" id="ARBA00022989"/>
    </source>
</evidence>
<comment type="subcellular location">
    <subcellularLocation>
        <location evidence="1">Cell membrane</location>
        <topology evidence="1">Single-pass membrane protein</topology>
    </subcellularLocation>
</comment>
<dbReference type="PANTHER" id="PTHR11738:SF179">
    <property type="entry name" value="LEUKOCYTE IMMUNOGLOBULIN-LIKE RECEPTOR SUBFAMILY A MEMBER 5"/>
    <property type="match status" value="1"/>
</dbReference>
<keyword evidence="2" id="KW-1003">Cell membrane</keyword>
<dbReference type="PROSITE" id="PS50835">
    <property type="entry name" value="IG_LIKE"/>
    <property type="match status" value="2"/>
</dbReference>
<protein>
    <recommendedName>
        <fullName evidence="13">Ig-like domain-containing protein</fullName>
    </recommendedName>
</protein>
<dbReference type="STRING" id="30611.ENSOGAP00000021112"/>
<evidence type="ECO:0000256" key="7">
    <source>
        <dbReference type="ARBA" id="ARBA00023136"/>
    </source>
</evidence>
<evidence type="ECO:0000256" key="4">
    <source>
        <dbReference type="ARBA" id="ARBA00022729"/>
    </source>
</evidence>
<dbReference type="SMART" id="SM00408">
    <property type="entry name" value="IGc2"/>
    <property type="match status" value="2"/>
</dbReference>
<dbReference type="GO" id="GO:0019221">
    <property type="term" value="P:cytokine-mediated signaling pathway"/>
    <property type="evidence" value="ECO:0007669"/>
    <property type="project" value="TreeGrafter"/>
</dbReference>
<evidence type="ECO:0000256" key="5">
    <source>
        <dbReference type="ARBA" id="ARBA00022737"/>
    </source>
</evidence>
<keyword evidence="6" id="KW-1133">Transmembrane helix</keyword>
<keyword evidence="3" id="KW-0812">Transmembrane</keyword>
<organism evidence="14 15">
    <name type="scientific">Otolemur garnettii</name>
    <name type="common">Small-eared galago</name>
    <name type="synonym">Garnett's greater bushbaby</name>
    <dbReference type="NCBI Taxonomy" id="30611"/>
    <lineage>
        <taxon>Eukaryota</taxon>
        <taxon>Metazoa</taxon>
        <taxon>Chordata</taxon>
        <taxon>Craniata</taxon>
        <taxon>Vertebrata</taxon>
        <taxon>Euteleostomi</taxon>
        <taxon>Mammalia</taxon>
        <taxon>Eutheria</taxon>
        <taxon>Euarchontoglires</taxon>
        <taxon>Primates</taxon>
        <taxon>Strepsirrhini</taxon>
        <taxon>Lorisiformes</taxon>
        <taxon>Galagidae</taxon>
        <taxon>Otolemur</taxon>
    </lineage>
</organism>
<keyword evidence="15" id="KW-1185">Reference proteome</keyword>
<dbReference type="GO" id="GO:0002764">
    <property type="term" value="P:immune response-regulating signaling pathway"/>
    <property type="evidence" value="ECO:0007669"/>
    <property type="project" value="TreeGrafter"/>
</dbReference>
<dbReference type="Gene3D" id="2.60.40.10">
    <property type="entry name" value="Immunoglobulins"/>
    <property type="match status" value="4"/>
</dbReference>
<dbReference type="InterPro" id="IPR013151">
    <property type="entry name" value="Immunoglobulin_dom"/>
</dbReference>
<keyword evidence="7" id="KW-0472">Membrane</keyword>
<dbReference type="eggNOG" id="ENOG502RYEX">
    <property type="taxonomic scope" value="Eukaryota"/>
</dbReference>